<dbReference type="EMBL" id="CP016170">
    <property type="protein sequence ID" value="ANN65875.1"/>
    <property type="molecule type" value="Genomic_DNA"/>
</dbReference>
<feature type="domain" description="Sulfatase N-terminal" evidence="3">
    <location>
        <begin position="5"/>
        <end position="368"/>
    </location>
</feature>
<dbReference type="Gene3D" id="3.40.720.10">
    <property type="entry name" value="Alkaline Phosphatase, subunit A"/>
    <property type="match status" value="1"/>
</dbReference>
<dbReference type="Proteomes" id="UP000091897">
    <property type="component" value="Chromosome"/>
</dbReference>
<name>A0ABN4R0W5_9BORD</name>
<dbReference type="PANTHER" id="PTHR45953">
    <property type="entry name" value="IDURONATE 2-SULFATASE"/>
    <property type="match status" value="1"/>
</dbReference>
<reference evidence="4 5" key="1">
    <citation type="submission" date="2016-06" db="EMBL/GenBank/DDBJ databases">
        <title>Complete genome sequences of Bordetella bronchialis and Bordetella flabilis.</title>
        <authorList>
            <person name="LiPuma J.J."/>
            <person name="Spilker T."/>
        </authorList>
    </citation>
    <scope>NUCLEOTIDE SEQUENCE [LARGE SCALE GENOMIC DNA]</scope>
    <source>
        <strain evidence="4 5">AU3182</strain>
    </source>
</reference>
<accession>A0ABN4R0W5</accession>
<dbReference type="PANTHER" id="PTHR45953:SF1">
    <property type="entry name" value="IDURONATE 2-SULFATASE"/>
    <property type="match status" value="1"/>
</dbReference>
<sequence>MSKQPNIILIMTDQQRFDTIGALGAPWMKTPVLDRMAREGTAFTNCYVTSPVCVGSRASLFQGMYPHATGVFTNFHPWEPTWVNALADAGYHCVNIGKMHINPYDAKGGFHQRFFVENKDRPLFLDEHTRALYDEWDKALHARKLQKPSRYTRHRNDPAGYRNAMGAFAWDMDDDMHSDMFIGDHATWWLKERQSQNPLFLQIGFPGPHPPYDPLPRYLDMYRDVDIPVPEPTAAELAAQPAMHATLRGNMIRSNYDSVAWKEHASREELLRIRRHYAANVSMIDDKVGQIMETLEEKGYLDNALVIFTSDHGDALGDHGHIQKWTMYDCSVRVPLIFWSKSLVQAMQTDALVQLMDIAPTILESAGVAVPRSFEARSLWPILHGEARGIRTAVYSELARDHIQTGAEYMVMCRDAQWKIVYYLGETAGELYDMKQDPGELNNLWSAPEHQAMKEQMIRDLLEWSVRGAIGSRQHPALKPQQPMPI</sequence>
<gene>
    <name evidence="4" type="ORF">BAU06_05825</name>
</gene>
<keyword evidence="5" id="KW-1185">Reference proteome</keyword>
<dbReference type="InterPro" id="IPR017850">
    <property type="entry name" value="Alkaline_phosphatase_core_sf"/>
</dbReference>
<protein>
    <recommendedName>
        <fullName evidence="3">Sulfatase N-terminal domain-containing protein</fullName>
    </recommendedName>
</protein>
<evidence type="ECO:0000313" key="4">
    <source>
        <dbReference type="EMBL" id="ANN65875.1"/>
    </source>
</evidence>
<evidence type="ECO:0000259" key="3">
    <source>
        <dbReference type="Pfam" id="PF00884"/>
    </source>
</evidence>
<evidence type="ECO:0000313" key="5">
    <source>
        <dbReference type="Proteomes" id="UP000091897"/>
    </source>
</evidence>
<evidence type="ECO:0000256" key="2">
    <source>
        <dbReference type="ARBA" id="ARBA00022801"/>
    </source>
</evidence>
<dbReference type="InterPro" id="IPR000917">
    <property type="entry name" value="Sulfatase_N"/>
</dbReference>
<organism evidence="4 5">
    <name type="scientific">Bordetella bronchialis</name>
    <dbReference type="NCBI Taxonomy" id="463025"/>
    <lineage>
        <taxon>Bacteria</taxon>
        <taxon>Pseudomonadati</taxon>
        <taxon>Pseudomonadota</taxon>
        <taxon>Betaproteobacteria</taxon>
        <taxon>Burkholderiales</taxon>
        <taxon>Alcaligenaceae</taxon>
        <taxon>Bordetella</taxon>
    </lineage>
</organism>
<dbReference type="SUPFAM" id="SSF53649">
    <property type="entry name" value="Alkaline phosphatase-like"/>
    <property type="match status" value="1"/>
</dbReference>
<dbReference type="RefSeq" id="WP_066345447.1">
    <property type="nucleotide sequence ID" value="NZ_CBCSFJ010000003.1"/>
</dbReference>
<keyword evidence="1" id="KW-0479">Metal-binding</keyword>
<dbReference type="Pfam" id="PF00884">
    <property type="entry name" value="Sulfatase"/>
    <property type="match status" value="1"/>
</dbReference>
<evidence type="ECO:0000256" key="1">
    <source>
        <dbReference type="ARBA" id="ARBA00022723"/>
    </source>
</evidence>
<keyword evidence="2" id="KW-0378">Hydrolase</keyword>
<proteinExistence type="predicted"/>